<gene>
    <name evidence="1" type="ORF">MRM81_15910</name>
</gene>
<sequence length="335" mass="39854">MNDKNYEIDELLKVKDLRKASVFVFFMSTEPRFEWVENKYFSGDRNDKSRLRDLINEVIGMANSNYNDLTNKVLNHVNNNLISIEKFEWIKEDSIASAYCWVMLNNIKPVTAINDKYTHVIQQVTVLKPDASRWLGDNEFINLSVSQQIKHIKRKFGIKDNHVSTEEMYRDFQTVFDHINLRLGEKENVINMLKDEWIKSFTVVKNIKWLSKDDDDACNWIWDYICNYSVDNIKIPVWPLRFFNPESSGDKYICFYAALRAWNDNPGGKKYFLYSLKKAWQQRSFRKKQKNKKTLSCSLDDEVKKHLEELAETYEMTITDLVTRLIENEYRTPKK</sequence>
<protein>
    <submittedName>
        <fullName evidence="1">Uncharacterized protein</fullName>
    </submittedName>
</protein>
<reference evidence="1" key="1">
    <citation type="submission" date="2022-03" db="EMBL/GenBank/DDBJ databases">
        <title>Sea Food Isolates.</title>
        <authorList>
            <person name="Li c."/>
        </authorList>
    </citation>
    <scope>NUCLEOTIDE SEQUENCE</scope>
    <source>
        <strain evidence="1">19GA11TI05</strain>
    </source>
</reference>
<name>A0AAU6TSY4_UNCXX</name>
<evidence type="ECO:0000313" key="1">
    <source>
        <dbReference type="EMBL" id="XAG64928.1"/>
    </source>
</evidence>
<organism evidence="1">
    <name type="scientific">bacterium 19GA11TI05</name>
    <dbReference type="NCBI Taxonomy" id="2920688"/>
    <lineage>
        <taxon>Bacteria</taxon>
    </lineage>
</organism>
<accession>A0AAU6TSY4</accession>
<dbReference type="EMBL" id="CP095362">
    <property type="protein sequence ID" value="XAG64928.1"/>
    <property type="molecule type" value="Genomic_DNA"/>
</dbReference>
<dbReference type="AlphaFoldDB" id="A0AAU6TSY4"/>
<proteinExistence type="predicted"/>